<proteinExistence type="predicted"/>
<dbReference type="Gene3D" id="3.60.10.10">
    <property type="entry name" value="Endonuclease/exonuclease/phosphatase"/>
    <property type="match status" value="1"/>
</dbReference>
<dbReference type="Proteomes" id="UP000325440">
    <property type="component" value="Unassembled WGS sequence"/>
</dbReference>
<keyword evidence="2" id="KW-0269">Exonuclease</keyword>
<protein>
    <submittedName>
        <fullName evidence="2">Pre-C2HC domain,Endonuclease/exonuclease/phosphatase</fullName>
    </submittedName>
</protein>
<feature type="domain" description="Pre-C2HC" evidence="1">
    <location>
        <begin position="126"/>
        <end position="192"/>
    </location>
</feature>
<accession>A0A5E4MGD7</accession>
<dbReference type="PANTHER" id="PTHR33273">
    <property type="entry name" value="DOMAIN-CONTAINING PROTEIN, PUTATIVE-RELATED"/>
    <property type="match status" value="1"/>
</dbReference>
<keyword evidence="3" id="KW-1185">Reference proteome</keyword>
<dbReference type="SUPFAM" id="SSF56219">
    <property type="entry name" value="DNase I-like"/>
    <property type="match status" value="1"/>
</dbReference>
<evidence type="ECO:0000313" key="2">
    <source>
        <dbReference type="EMBL" id="VVC31230.1"/>
    </source>
</evidence>
<gene>
    <name evidence="2" type="ORF">CINCED_3A008671</name>
</gene>
<dbReference type="Pfam" id="PF07530">
    <property type="entry name" value="PRE_C2HC"/>
    <property type="match status" value="1"/>
</dbReference>
<keyword evidence="2" id="KW-0540">Nuclease</keyword>
<organism evidence="2 3">
    <name type="scientific">Cinara cedri</name>
    <dbReference type="NCBI Taxonomy" id="506608"/>
    <lineage>
        <taxon>Eukaryota</taxon>
        <taxon>Metazoa</taxon>
        <taxon>Ecdysozoa</taxon>
        <taxon>Arthropoda</taxon>
        <taxon>Hexapoda</taxon>
        <taxon>Insecta</taxon>
        <taxon>Pterygota</taxon>
        <taxon>Neoptera</taxon>
        <taxon>Paraneoptera</taxon>
        <taxon>Hemiptera</taxon>
        <taxon>Sternorrhyncha</taxon>
        <taxon>Aphidomorpha</taxon>
        <taxon>Aphidoidea</taxon>
        <taxon>Aphididae</taxon>
        <taxon>Lachninae</taxon>
        <taxon>Cinara</taxon>
    </lineage>
</organism>
<dbReference type="GO" id="GO:0004527">
    <property type="term" value="F:exonuclease activity"/>
    <property type="evidence" value="ECO:0007669"/>
    <property type="project" value="UniProtKB-KW"/>
</dbReference>
<feature type="non-terminal residue" evidence="2">
    <location>
        <position position="1"/>
    </location>
</feature>
<keyword evidence="2" id="KW-0378">Hydrolase</keyword>
<dbReference type="AlphaFoldDB" id="A0A5E4MGD7"/>
<dbReference type="PANTHER" id="PTHR33273:SF2">
    <property type="entry name" value="ENDONUCLEASE_EXONUCLEASE_PHOSPHATASE DOMAIN-CONTAINING PROTEIN"/>
    <property type="match status" value="1"/>
</dbReference>
<dbReference type="SMART" id="SM00596">
    <property type="entry name" value="PRE_C2HC"/>
    <property type="match status" value="1"/>
</dbReference>
<dbReference type="EMBL" id="CABPRJ010000659">
    <property type="protein sequence ID" value="VVC31230.1"/>
    <property type="molecule type" value="Genomic_DNA"/>
</dbReference>
<name>A0A5E4MGD7_9HEMI</name>
<dbReference type="InterPro" id="IPR036691">
    <property type="entry name" value="Endo/exonu/phosph_ase_sf"/>
</dbReference>
<dbReference type="OrthoDB" id="6593055at2759"/>
<keyword evidence="2" id="KW-0255">Endonuclease</keyword>
<reference evidence="2 3" key="1">
    <citation type="submission" date="2019-08" db="EMBL/GenBank/DDBJ databases">
        <authorList>
            <person name="Alioto T."/>
            <person name="Alioto T."/>
            <person name="Gomez Garrido J."/>
        </authorList>
    </citation>
    <scope>NUCLEOTIDE SEQUENCE [LARGE SCALE GENOMIC DNA]</scope>
</reference>
<dbReference type="GO" id="GO:0004519">
    <property type="term" value="F:endonuclease activity"/>
    <property type="evidence" value="ECO:0007669"/>
    <property type="project" value="UniProtKB-KW"/>
</dbReference>
<evidence type="ECO:0000313" key="3">
    <source>
        <dbReference type="Proteomes" id="UP000325440"/>
    </source>
</evidence>
<dbReference type="InterPro" id="IPR006579">
    <property type="entry name" value="Pre_C2HC_dom"/>
</dbReference>
<evidence type="ECO:0000259" key="1">
    <source>
        <dbReference type="SMART" id="SM00596"/>
    </source>
</evidence>
<sequence>RRLRSNVTVLSIRKQMASRDNNSAPIQNPIDSINAAPKVLRPPPIFVRGLYNFPDLYTKLIELIGVDNFYCKSSTDRVKIMTTNPESYRSLVHFLIDQKSEFHTFQLKEDKPIRVVIRNLHPTTPTELIKSELEMRLFEVRQVSSVLNKVNKHPLPLIFVDLEPTDQSNDIYNLTSLLHTLIKEPYKPKTINQCSNCQEYGHTKSCAHCVRCGAQHTTSDCPNPRDAPPKCALCSGDHPSNYKGCSIYRDLQRRKKSKPNHQVANNINPKNIHVQETQPVKATLTPSTVNYTYAQAISNSNANNTIPPHPDINVLLANFMNEFKQLINPLITLLTKLVLQEKRIDIALILETHFTKHSYVPITGYNLLKSNHPDNTAHGGAAIYIKSSLLYQSLPNFCQPYLQSCAILLHLNNIPTTIAAIYSPPRNN</sequence>